<evidence type="ECO:0000313" key="1">
    <source>
        <dbReference type="EMBL" id="RXQ92191.1"/>
    </source>
</evidence>
<evidence type="ECO:0008006" key="3">
    <source>
        <dbReference type="Google" id="ProtNLM"/>
    </source>
</evidence>
<evidence type="ECO:0000313" key="2">
    <source>
        <dbReference type="Proteomes" id="UP000289703"/>
    </source>
</evidence>
<comment type="caution">
    <text evidence="1">The sequence shown here is derived from an EMBL/GenBank/DDBJ whole genome shotgun (WGS) entry which is preliminary data.</text>
</comment>
<dbReference type="AlphaFoldDB" id="A0A4Q1JL32"/>
<accession>A0A4Q1JL32</accession>
<dbReference type="OrthoDB" id="1037816at2"/>
<dbReference type="SUPFAM" id="SSF54001">
    <property type="entry name" value="Cysteine proteinases"/>
    <property type="match status" value="1"/>
</dbReference>
<protein>
    <recommendedName>
        <fullName evidence="3">Peptidase C1A papain C-terminal domain-containing protein</fullName>
    </recommendedName>
</protein>
<dbReference type="Gene3D" id="3.90.70.10">
    <property type="entry name" value="Cysteine proteinases"/>
    <property type="match status" value="1"/>
</dbReference>
<reference evidence="1 2" key="1">
    <citation type="submission" date="2019-01" db="EMBL/GenBank/DDBJ databases">
        <title>Ancylomarina salipaludis sp. nov., isolated from a salt marsh.</title>
        <authorList>
            <person name="Yoon J.-H."/>
        </authorList>
    </citation>
    <scope>NUCLEOTIDE SEQUENCE [LARGE SCALE GENOMIC DNA]</scope>
    <source>
        <strain evidence="1 2">SHSM-M15</strain>
    </source>
</reference>
<organism evidence="1 2">
    <name type="scientific">Ancylomarina salipaludis</name>
    <dbReference type="NCBI Taxonomy" id="2501299"/>
    <lineage>
        <taxon>Bacteria</taxon>
        <taxon>Pseudomonadati</taxon>
        <taxon>Bacteroidota</taxon>
        <taxon>Bacteroidia</taxon>
        <taxon>Marinilabiliales</taxon>
        <taxon>Marinifilaceae</taxon>
        <taxon>Ancylomarina</taxon>
    </lineage>
</organism>
<dbReference type="RefSeq" id="WP_129254847.1">
    <property type="nucleotide sequence ID" value="NZ_SAXA01000010.1"/>
</dbReference>
<dbReference type="Proteomes" id="UP000289703">
    <property type="component" value="Unassembled WGS sequence"/>
</dbReference>
<gene>
    <name evidence="1" type="ORF">EO244_11620</name>
</gene>
<dbReference type="InterPro" id="IPR038765">
    <property type="entry name" value="Papain-like_cys_pep_sf"/>
</dbReference>
<proteinExistence type="predicted"/>
<keyword evidence="2" id="KW-1185">Reference proteome</keyword>
<name>A0A4Q1JL32_9BACT</name>
<sequence length="561" mass="61488">MKKILICLVGVFILLKVNAQLKDNTGLPEKRFGLIEITAENRAEALEALSRIPKLSISPSLKTAKSGETAVTFVDNSDTKFFPPIVSQISNSCGPASNVHYIYTYELNLLHDRDGKLPENIANYMYIWNFMNGGIERGTYAWDVYATIEANGVVPESVYVTESTTEWASGFDVYKTGMSNRVGTLSRLDPTVPGDLELMKQYLIDHGNGSAHGGLIQFSAFADPLAATPYDEVTDTGLKAIIPEFGTSGMHSMAIVGFDDSVWWDYNKDGQKDDYEMGAFIVANSWGTSWGDQGKFYAPYHTFTTLEQGEGGTGNMGKECLMIAAEERDVKVAICLGLEHDSRNDVSVKVGIAADKDAKYATTSRYFKWMRNAGGDHYMRGKYGPSNKIIEVGIDVTDLLDEVEGTESPAFFVDINDKDAGAKSGDGEILYCTLVDYRTTPAKEYIGVVDAKTLEPGEFVKIKINTTPIAALNDNAGTDFMGFSTLVGKRCVSVVLNSKKESQITAELLDEVGSVVTIMFEDTTTVGTNVKIWEAKNIPVGKYTVRVVADNQIMCKTIELK</sequence>
<dbReference type="CDD" id="cd02619">
    <property type="entry name" value="Peptidase_C1"/>
    <property type="match status" value="1"/>
</dbReference>
<dbReference type="EMBL" id="SAXA01000010">
    <property type="protein sequence ID" value="RXQ92191.1"/>
    <property type="molecule type" value="Genomic_DNA"/>
</dbReference>